<evidence type="ECO:0000313" key="8">
    <source>
        <dbReference type="Proteomes" id="UP001190700"/>
    </source>
</evidence>
<dbReference type="PROSITE" id="PS00021">
    <property type="entry name" value="KRINGLE_1"/>
    <property type="match status" value="1"/>
</dbReference>
<feature type="compositionally biased region" description="Basic and acidic residues" evidence="3">
    <location>
        <begin position="768"/>
        <end position="779"/>
    </location>
</feature>
<dbReference type="Pfam" id="PF00051">
    <property type="entry name" value="Kringle"/>
    <property type="match status" value="1"/>
</dbReference>
<feature type="signal peptide" evidence="5">
    <location>
        <begin position="1"/>
        <end position="23"/>
    </location>
</feature>
<feature type="compositionally biased region" description="Basic and acidic residues" evidence="3">
    <location>
        <begin position="642"/>
        <end position="655"/>
    </location>
</feature>
<dbReference type="PRINTS" id="PR00018">
    <property type="entry name" value="KRINGLE"/>
</dbReference>
<feature type="region of interest" description="Disordered" evidence="3">
    <location>
        <begin position="635"/>
        <end position="692"/>
    </location>
</feature>
<dbReference type="InterPro" id="IPR050759">
    <property type="entry name" value="Serine_protease_kringle"/>
</dbReference>
<dbReference type="SUPFAM" id="SSF57440">
    <property type="entry name" value="Kringle-like"/>
    <property type="match status" value="1"/>
</dbReference>
<reference evidence="7 8" key="1">
    <citation type="journal article" date="2015" name="Genome Biol. Evol.">
        <title>Comparative Genomics of a Bacterivorous Green Alga Reveals Evolutionary Causalities and Consequences of Phago-Mixotrophic Mode of Nutrition.</title>
        <authorList>
            <person name="Burns J.A."/>
            <person name="Paasch A."/>
            <person name="Narechania A."/>
            <person name="Kim E."/>
        </authorList>
    </citation>
    <scope>NUCLEOTIDE SEQUENCE [LARGE SCALE GENOMIC DNA]</scope>
    <source>
        <strain evidence="7 8">PLY_AMNH</strain>
    </source>
</reference>
<evidence type="ECO:0000256" key="2">
    <source>
        <dbReference type="ARBA" id="ARBA00023157"/>
    </source>
</evidence>
<protein>
    <recommendedName>
        <fullName evidence="6">Kringle domain-containing protein</fullName>
    </recommendedName>
</protein>
<feature type="domain" description="Kringle" evidence="6">
    <location>
        <begin position="363"/>
        <end position="446"/>
    </location>
</feature>
<evidence type="ECO:0000313" key="7">
    <source>
        <dbReference type="EMBL" id="KAK3260157.1"/>
    </source>
</evidence>
<evidence type="ECO:0000256" key="5">
    <source>
        <dbReference type="SAM" id="SignalP"/>
    </source>
</evidence>
<feature type="region of interest" description="Disordered" evidence="3">
    <location>
        <begin position="720"/>
        <end position="808"/>
    </location>
</feature>
<dbReference type="PANTHER" id="PTHR24261">
    <property type="entry name" value="PLASMINOGEN-RELATED"/>
    <property type="match status" value="1"/>
</dbReference>
<accession>A0AAE0FI93</accession>
<dbReference type="Proteomes" id="UP001190700">
    <property type="component" value="Unassembled WGS sequence"/>
</dbReference>
<keyword evidence="4" id="KW-0472">Membrane</keyword>
<proteinExistence type="predicted"/>
<keyword evidence="8" id="KW-1185">Reference proteome</keyword>
<feature type="region of interest" description="Disordered" evidence="3">
    <location>
        <begin position="343"/>
        <end position="363"/>
    </location>
</feature>
<feature type="chain" id="PRO_5042203777" description="Kringle domain-containing protein" evidence="5">
    <location>
        <begin position="24"/>
        <end position="808"/>
    </location>
</feature>
<keyword evidence="5" id="KW-0732">Signal</keyword>
<gene>
    <name evidence="7" type="ORF">CYMTET_30873</name>
</gene>
<name>A0AAE0FI93_9CHLO</name>
<keyword evidence="4" id="KW-0812">Transmembrane</keyword>
<dbReference type="AlphaFoldDB" id="A0AAE0FI93"/>
<evidence type="ECO:0000256" key="4">
    <source>
        <dbReference type="SAM" id="Phobius"/>
    </source>
</evidence>
<feature type="transmembrane region" description="Helical" evidence="4">
    <location>
        <begin position="580"/>
        <end position="607"/>
    </location>
</feature>
<dbReference type="SMART" id="SM00130">
    <property type="entry name" value="KR"/>
    <property type="match status" value="1"/>
</dbReference>
<feature type="compositionally biased region" description="Low complexity" evidence="3">
    <location>
        <begin position="755"/>
        <end position="766"/>
    </location>
</feature>
<keyword evidence="4" id="KW-1133">Transmembrane helix</keyword>
<feature type="compositionally biased region" description="Polar residues" evidence="3">
    <location>
        <begin position="659"/>
        <end position="673"/>
    </location>
</feature>
<dbReference type="Gene3D" id="2.40.20.10">
    <property type="entry name" value="Plasminogen Kringle 4"/>
    <property type="match status" value="1"/>
</dbReference>
<feature type="compositionally biased region" description="Polar residues" evidence="3">
    <location>
        <begin position="730"/>
        <end position="750"/>
    </location>
</feature>
<keyword evidence="2" id="KW-1015">Disulfide bond</keyword>
<keyword evidence="1" id="KW-0420">Kringle</keyword>
<dbReference type="PROSITE" id="PS50070">
    <property type="entry name" value="KRINGLE_2"/>
    <property type="match status" value="1"/>
</dbReference>
<evidence type="ECO:0000256" key="3">
    <source>
        <dbReference type="SAM" id="MobiDB-lite"/>
    </source>
</evidence>
<feature type="compositionally biased region" description="Basic and acidic residues" evidence="3">
    <location>
        <begin position="720"/>
        <end position="729"/>
    </location>
</feature>
<dbReference type="InterPro" id="IPR000001">
    <property type="entry name" value="Kringle"/>
</dbReference>
<comment type="caution">
    <text evidence="7">The sequence shown here is derived from an EMBL/GenBank/DDBJ whole genome shotgun (WGS) entry which is preliminary data.</text>
</comment>
<sequence length="808" mass="89825">MKAMIYFWGVFLLGDILHRWSLAAPLVPEAQIAFEHIVNFRLAIINISFSETVSQMDLSGKHLRFENCSFVELTLVYDERELLPEDPRLLDRLSSWQTERTLYQASCNMTQNQASMSVASQAVVNKVGEVNLPSEPVQFGLDGRQYAPGGVTIAGTTYAWDDVVCLTSEDVRHVNLSLGECWVDHCYNHDPLRTSFVGCRTEPCEVGELTVSYNELNNATVTRPGGYVNVVEMANVSYHFEGDSNATILNTTALLSATTMSELAPGETRSNTVIFRYDDVDRTYNELRENKTVHDYTHFNAWGQRGCFLYTLRIRFDYFGDSYVIGNVTIRYCDLDSCSPPPPPPGIPAPPLPPQPPPTPPPNCYYGPNNGSDYFGYTQYTESGHGCLPWNRSPFTGEDLQYYLLYPWLVDPTHVYYCRNPDGRQRPWCYTSTPGVRWEFCNLLTLPHPSPTAPYAIVKTSITFDYLATQFPNDSIEDFKAEFSGRIAAMAGHPVQAEDLDFTAVSSTSIDTELRVYSEEGLAAYQSLLQCCLAAEFRKSTFFDEYGNARLLGMDTLLLSVPPSTSPPPPSSSTPFYEELWFMGLFGVVVTSLVITLVVILVLRIYYPQYLPHSLGSLLGQPAANGDAELTEVTALSARGENTGDTRSPRGERGGKGNTGTAQPAGTSISANGKRNRQIRRSTVSSPAKENMASAPDYWATQVMLDWKRSSQFVVALEQNKRNNAHDTDTISPRSSPAKQRGQQAVSPIQDSIKKTSTSPKSIAASLRSDKEITPRSADDSDLLDLIDEIKPNEVMNGSMDEHPDDNR</sequence>
<dbReference type="InterPro" id="IPR013806">
    <property type="entry name" value="Kringle-like"/>
</dbReference>
<evidence type="ECO:0000256" key="1">
    <source>
        <dbReference type="ARBA" id="ARBA00022572"/>
    </source>
</evidence>
<evidence type="ECO:0000259" key="6">
    <source>
        <dbReference type="PROSITE" id="PS50070"/>
    </source>
</evidence>
<dbReference type="PANTHER" id="PTHR24261:SF7">
    <property type="entry name" value="KRINGLE DOMAIN-CONTAINING PROTEIN"/>
    <property type="match status" value="1"/>
</dbReference>
<dbReference type="InterPro" id="IPR018056">
    <property type="entry name" value="Kringle_CS"/>
</dbReference>
<dbReference type="EMBL" id="LGRX02018103">
    <property type="protein sequence ID" value="KAK3260157.1"/>
    <property type="molecule type" value="Genomic_DNA"/>
</dbReference>
<dbReference type="InterPro" id="IPR038178">
    <property type="entry name" value="Kringle_sf"/>
</dbReference>
<organism evidence="7 8">
    <name type="scientific">Cymbomonas tetramitiformis</name>
    <dbReference type="NCBI Taxonomy" id="36881"/>
    <lineage>
        <taxon>Eukaryota</taxon>
        <taxon>Viridiplantae</taxon>
        <taxon>Chlorophyta</taxon>
        <taxon>Pyramimonadophyceae</taxon>
        <taxon>Pyramimonadales</taxon>
        <taxon>Pyramimonadaceae</taxon>
        <taxon>Cymbomonas</taxon>
    </lineage>
</organism>